<evidence type="ECO:0000313" key="2">
    <source>
        <dbReference type="EMBL" id="KYD20515.1"/>
    </source>
</evidence>
<gene>
    <name evidence="2" type="ORF">B4119_3983</name>
</gene>
<proteinExistence type="predicted"/>
<protein>
    <submittedName>
        <fullName evidence="2">Uncharacterized protein</fullName>
    </submittedName>
</protein>
<keyword evidence="1" id="KW-0472">Membrane</keyword>
<dbReference type="AlphaFoldDB" id="A0A150M845"/>
<sequence length="110" mass="12165">MFRKNEIEAIDFREFMAGNHHTQKQSPRTKNVRAMSMFFPVITPSSFFPVYDTGFALFLIGSAAIAGSALLQHMTAKAGSPAISEVISSVSGFIFPVVVYGAVFWFFFSL</sequence>
<name>A0A150M845_9BACL</name>
<feature type="transmembrane region" description="Helical" evidence="1">
    <location>
        <begin position="55"/>
        <end position="74"/>
    </location>
</feature>
<comment type="caution">
    <text evidence="2">The sequence shown here is derived from an EMBL/GenBank/DDBJ whole genome shotgun (WGS) entry which is preliminary data.</text>
</comment>
<evidence type="ECO:0000256" key="1">
    <source>
        <dbReference type="SAM" id="Phobius"/>
    </source>
</evidence>
<dbReference type="STRING" id="81408.B4119_3983"/>
<keyword evidence="1" id="KW-1133">Transmembrane helix</keyword>
<reference evidence="2 3" key="1">
    <citation type="submission" date="2016-01" db="EMBL/GenBank/DDBJ databases">
        <title>Draft Genome Sequences of Seven Thermophilic Sporeformers Isolated from Foods.</title>
        <authorList>
            <person name="Berendsen E.M."/>
            <person name="Wells-Bennik M.H."/>
            <person name="Krawcyk A.O."/>
            <person name="De Jong A."/>
            <person name="Holsappel S."/>
            <person name="Eijlander R.T."/>
            <person name="Kuipers O.P."/>
        </authorList>
    </citation>
    <scope>NUCLEOTIDE SEQUENCE [LARGE SCALE GENOMIC DNA]</scope>
    <source>
        <strain evidence="2 3">B4119</strain>
    </source>
</reference>
<accession>A0A150M845</accession>
<keyword evidence="1" id="KW-0812">Transmembrane</keyword>
<dbReference type="RefSeq" id="WP_061578707.1">
    <property type="nucleotide sequence ID" value="NZ_LQYS01000003.1"/>
</dbReference>
<dbReference type="EMBL" id="LQYS01000003">
    <property type="protein sequence ID" value="KYD20515.1"/>
    <property type="molecule type" value="Genomic_DNA"/>
</dbReference>
<dbReference type="Proteomes" id="UP000075455">
    <property type="component" value="Unassembled WGS sequence"/>
</dbReference>
<organism evidence="2 3">
    <name type="scientific">Saccharococcus caldoxylosilyticus</name>
    <dbReference type="NCBI Taxonomy" id="81408"/>
    <lineage>
        <taxon>Bacteria</taxon>
        <taxon>Bacillati</taxon>
        <taxon>Bacillota</taxon>
        <taxon>Bacilli</taxon>
        <taxon>Bacillales</taxon>
        <taxon>Anoxybacillaceae</taxon>
        <taxon>Saccharococcus</taxon>
    </lineage>
</organism>
<feature type="transmembrane region" description="Helical" evidence="1">
    <location>
        <begin position="86"/>
        <end position="108"/>
    </location>
</feature>
<evidence type="ECO:0000313" key="3">
    <source>
        <dbReference type="Proteomes" id="UP000075455"/>
    </source>
</evidence>
<dbReference type="PATRIC" id="fig|81408.3.peg.2714"/>